<reference evidence="1" key="1">
    <citation type="submission" date="2020-10" db="EMBL/GenBank/DDBJ databases">
        <authorList>
            <person name="Castelo-Branco R."/>
            <person name="Eusebio N."/>
            <person name="Adriana R."/>
            <person name="Vieira A."/>
            <person name="Brugerolle De Fraissinette N."/>
            <person name="Rezende De Castro R."/>
            <person name="Schneider M.P."/>
            <person name="Vasconcelos V."/>
            <person name="Leao P.N."/>
        </authorList>
    </citation>
    <scope>NUCLEOTIDE SEQUENCE</scope>
    <source>
        <strain evidence="1">LEGE 06105</strain>
    </source>
</reference>
<organism evidence="1 2">
    <name type="scientific">Plectonema cf. radiosum LEGE 06105</name>
    <dbReference type="NCBI Taxonomy" id="945769"/>
    <lineage>
        <taxon>Bacteria</taxon>
        <taxon>Bacillati</taxon>
        <taxon>Cyanobacteriota</taxon>
        <taxon>Cyanophyceae</taxon>
        <taxon>Oscillatoriophycideae</taxon>
        <taxon>Oscillatoriales</taxon>
        <taxon>Microcoleaceae</taxon>
        <taxon>Plectonema</taxon>
    </lineage>
</organism>
<dbReference type="EMBL" id="JADEWL010000021">
    <property type="protein sequence ID" value="MBE9212907.1"/>
    <property type="molecule type" value="Genomic_DNA"/>
</dbReference>
<sequence length="68" mass="7841">MKTVEELKSRIKEISSECVDCAKRGNELIHAGNREEGSKLMWQAFRASKRCQALYAELVRREKLEQAS</sequence>
<comment type="caution">
    <text evidence="1">The sequence shown here is derived from an EMBL/GenBank/DDBJ whole genome shotgun (WGS) entry which is preliminary data.</text>
</comment>
<dbReference type="AlphaFoldDB" id="A0A8J7K2C6"/>
<evidence type="ECO:0000313" key="1">
    <source>
        <dbReference type="EMBL" id="MBE9212907.1"/>
    </source>
</evidence>
<dbReference type="Proteomes" id="UP000620559">
    <property type="component" value="Unassembled WGS sequence"/>
</dbReference>
<proteinExistence type="predicted"/>
<evidence type="ECO:0000313" key="2">
    <source>
        <dbReference type="Proteomes" id="UP000620559"/>
    </source>
</evidence>
<gene>
    <name evidence="1" type="ORF">IQ247_09415</name>
</gene>
<keyword evidence="2" id="KW-1185">Reference proteome</keyword>
<name>A0A8J7K2C6_9CYAN</name>
<protein>
    <submittedName>
        <fullName evidence="1">Uncharacterized protein</fullName>
    </submittedName>
</protein>
<accession>A0A8J7K2C6</accession>
<dbReference type="RefSeq" id="WP_193919284.1">
    <property type="nucleotide sequence ID" value="NZ_JADEWL010000021.1"/>
</dbReference>